<evidence type="ECO:0000313" key="9">
    <source>
        <dbReference type="Proteomes" id="UP001185631"/>
    </source>
</evidence>
<dbReference type="RefSeq" id="WP_269945777.1">
    <property type="nucleotide sequence ID" value="NZ_JAKMUU010000001.1"/>
</dbReference>
<dbReference type="InterPro" id="IPR032364">
    <property type="entry name" value="GramPos_pilinD1_N"/>
</dbReference>
<dbReference type="EMBL" id="JAKMUU010000001">
    <property type="protein sequence ID" value="MCZ9306575.1"/>
    <property type="molecule type" value="Genomic_DNA"/>
</dbReference>
<dbReference type="Gene3D" id="2.60.40.10">
    <property type="entry name" value="Immunoglobulins"/>
    <property type="match status" value="2"/>
</dbReference>
<name>A0A9X3RRN3_9CORY</name>
<evidence type="ECO:0000256" key="1">
    <source>
        <dbReference type="SAM" id="MobiDB-lite"/>
    </source>
</evidence>
<keyword evidence="2" id="KW-0812">Transmembrane</keyword>
<gene>
    <name evidence="6" type="ORF">L8V01_03635</name>
    <name evidence="7" type="ORF">RAE13_05445</name>
</gene>
<dbReference type="Proteomes" id="UP001185631">
    <property type="component" value="Unassembled WGS sequence"/>
</dbReference>
<evidence type="ECO:0000256" key="3">
    <source>
        <dbReference type="SAM" id="SignalP"/>
    </source>
</evidence>
<dbReference type="AlphaFoldDB" id="A0A9X3RRN3"/>
<feature type="signal peptide" evidence="3">
    <location>
        <begin position="1"/>
        <end position="26"/>
    </location>
</feature>
<evidence type="ECO:0000256" key="2">
    <source>
        <dbReference type="SAM" id="Phobius"/>
    </source>
</evidence>
<dbReference type="InterPro" id="IPR046473">
    <property type="entry name" value="Sgo0707-like_N2"/>
</dbReference>
<feature type="chain" id="PRO_5040949740" evidence="3">
    <location>
        <begin position="27"/>
        <end position="500"/>
    </location>
</feature>
<evidence type="ECO:0000259" key="5">
    <source>
        <dbReference type="Pfam" id="PF20623"/>
    </source>
</evidence>
<evidence type="ECO:0000313" key="8">
    <source>
        <dbReference type="Proteomes" id="UP001146430"/>
    </source>
</evidence>
<keyword evidence="9" id="KW-1185">Reference proteome</keyword>
<sequence length="500" mass="52707">MSRLLSKTFAIALAAGVAVSSPAALAAPGDDTSGTQTPAASARQTIDASKTGSLTIDKRAGDPGATDHLEGMKFKIEKIKLDNALDTAAGWTEAGNIVAEGAAQATKDESFTEQTLETNKEGTAKFSNLPVGMYRVTELPVEGSKYTVGSPFLVTIPLTENDGSINYNPTVSPKNQLIQPTKTSDNKNANVGDTIKYTITAPVPAGDVDQSGDRSIPELEISDDLNKHLDYADSAENVSVSAGSLALDSKTDYTVTINGKNLRVAFTKEGLKKLADARAETPDLQVKVEFNAGVLSIPANGQIENTATEHIKDNDIPTTPGGDVEGPTVTHYNDVSITKNLNGEATEDDKNGSGAQFQIFECTEQGSKWSVAEGAEPIKGANSEGTAAADATIEAKGDSSQAAVADGYFLQFDPDKNYCAVETKAPAGYLVNPDPQHLEKTSTKRSGTERILYTATVNDVKDNIWGKLPATGMRTMLIILGLGALLFIGGAAYQLKRRNA</sequence>
<keyword evidence="2" id="KW-0472">Membrane</keyword>
<dbReference type="NCBIfam" id="NF033902">
    <property type="entry name" value="iso_D2_wall_anc"/>
    <property type="match status" value="1"/>
</dbReference>
<feature type="transmembrane region" description="Helical" evidence="2">
    <location>
        <begin position="476"/>
        <end position="495"/>
    </location>
</feature>
<feature type="domain" description="Gram-positive pilin subunit D1 N-terminal" evidence="4">
    <location>
        <begin position="49"/>
        <end position="176"/>
    </location>
</feature>
<reference evidence="7 9" key="2">
    <citation type="submission" date="2023-08" db="EMBL/GenBank/DDBJ databases">
        <title>Genomic characterization of the C. tuberculostearicum species complex, a ubiquitous member of the human skin microbiome.</title>
        <authorList>
            <person name="Ahmed N."/>
            <person name="Deming C."/>
            <person name="Conlan S."/>
            <person name="Segre J."/>
        </authorList>
    </citation>
    <scope>NUCLEOTIDE SEQUENCE [LARGE SCALE GENOMIC DNA]</scope>
    <source>
        <strain evidence="7 9">CTNIH19</strain>
    </source>
</reference>
<dbReference type="Gene3D" id="2.60.40.740">
    <property type="match status" value="1"/>
</dbReference>
<keyword evidence="2" id="KW-1133">Transmembrane helix</keyword>
<feature type="domain" description="Sgo0707-like N2" evidence="5">
    <location>
        <begin position="180"/>
        <end position="315"/>
    </location>
</feature>
<dbReference type="EMBL" id="JAVBID010000005">
    <property type="protein sequence ID" value="MDV2423855.1"/>
    <property type="molecule type" value="Genomic_DNA"/>
</dbReference>
<proteinExistence type="predicted"/>
<evidence type="ECO:0000313" key="7">
    <source>
        <dbReference type="EMBL" id="MDV2423855.1"/>
    </source>
</evidence>
<dbReference type="NCBIfam" id="TIGR01167">
    <property type="entry name" value="LPXTG_anchor"/>
    <property type="match status" value="1"/>
</dbReference>
<dbReference type="GO" id="GO:0005975">
    <property type="term" value="P:carbohydrate metabolic process"/>
    <property type="evidence" value="ECO:0007669"/>
    <property type="project" value="UniProtKB-ARBA"/>
</dbReference>
<dbReference type="Proteomes" id="UP001146430">
    <property type="component" value="Unassembled WGS sequence"/>
</dbReference>
<dbReference type="Pfam" id="PF16555">
    <property type="entry name" value="GramPos_pilinD1"/>
    <property type="match status" value="1"/>
</dbReference>
<reference evidence="6" key="1">
    <citation type="submission" date="2022-02" db="EMBL/GenBank/DDBJ databases">
        <title>Corynebacterium sp. from urogenital microbiome.</title>
        <authorList>
            <person name="Cappelli E.A."/>
            <person name="Ribeiro T.G."/>
            <person name="Peixe L."/>
        </authorList>
    </citation>
    <scope>NUCLEOTIDE SEQUENCE</scope>
    <source>
        <strain evidence="6">C8Ua_181</strain>
    </source>
</reference>
<accession>A0A9X3RRN3</accession>
<dbReference type="InterPro" id="IPR048052">
    <property type="entry name" value="FM1-like"/>
</dbReference>
<evidence type="ECO:0000313" key="6">
    <source>
        <dbReference type="EMBL" id="MCZ9306575.1"/>
    </source>
</evidence>
<feature type="compositionally biased region" description="Polar residues" evidence="1">
    <location>
        <begin position="32"/>
        <end position="54"/>
    </location>
</feature>
<keyword evidence="3" id="KW-0732">Signal</keyword>
<dbReference type="Pfam" id="PF20623">
    <property type="entry name" value="Sgo0707_N2"/>
    <property type="match status" value="1"/>
</dbReference>
<dbReference type="NCBIfam" id="TIGR04226">
    <property type="entry name" value="RrgB_K2N_iso_D2"/>
    <property type="match status" value="1"/>
</dbReference>
<dbReference type="InterPro" id="IPR026466">
    <property type="entry name" value="Fim_isopep_form_D2_dom"/>
</dbReference>
<protein>
    <submittedName>
        <fullName evidence="6">SpaH/EbpB family LPXTG-anchored major pilin</fullName>
    </submittedName>
</protein>
<evidence type="ECO:0000259" key="4">
    <source>
        <dbReference type="Pfam" id="PF16555"/>
    </source>
</evidence>
<comment type="caution">
    <text evidence="6">The sequence shown here is derived from an EMBL/GenBank/DDBJ whole genome shotgun (WGS) entry which is preliminary data.</text>
</comment>
<organism evidence="6 8">
    <name type="scientific">Corynebacterium curieae</name>
    <dbReference type="NCBI Taxonomy" id="2913500"/>
    <lineage>
        <taxon>Bacteria</taxon>
        <taxon>Bacillati</taxon>
        <taxon>Actinomycetota</taxon>
        <taxon>Actinomycetes</taxon>
        <taxon>Mycobacteriales</taxon>
        <taxon>Corynebacteriaceae</taxon>
        <taxon>Corynebacterium</taxon>
    </lineage>
</organism>
<dbReference type="InterPro" id="IPR013783">
    <property type="entry name" value="Ig-like_fold"/>
</dbReference>
<feature type="region of interest" description="Disordered" evidence="1">
    <location>
        <begin position="25"/>
        <end position="64"/>
    </location>
</feature>